<dbReference type="EMBL" id="BAABHX010000009">
    <property type="protein sequence ID" value="GAA5100810.1"/>
    <property type="molecule type" value="Genomic_DNA"/>
</dbReference>
<dbReference type="Proteomes" id="UP001500353">
    <property type="component" value="Unassembled WGS sequence"/>
</dbReference>
<keyword evidence="3" id="KW-1185">Reference proteome</keyword>
<dbReference type="PROSITE" id="PS51257">
    <property type="entry name" value="PROKAR_LIPOPROTEIN"/>
    <property type="match status" value="1"/>
</dbReference>
<comment type="caution">
    <text evidence="2">The sequence shown here is derived from an EMBL/GenBank/DDBJ whole genome shotgun (WGS) entry which is preliminary data.</text>
</comment>
<feature type="signal peptide" evidence="1">
    <location>
        <begin position="1"/>
        <end position="18"/>
    </location>
</feature>
<proteinExistence type="predicted"/>
<dbReference type="RefSeq" id="WP_345207911.1">
    <property type="nucleotide sequence ID" value="NZ_BAABHX010000009.1"/>
</dbReference>
<feature type="chain" id="PRO_5046775591" description="MACPF domain-containing protein" evidence="1">
    <location>
        <begin position="19"/>
        <end position="366"/>
    </location>
</feature>
<evidence type="ECO:0000313" key="3">
    <source>
        <dbReference type="Proteomes" id="UP001500353"/>
    </source>
</evidence>
<organism evidence="2 3">
    <name type="scientific">Chryseobacterium ginsengisoli</name>
    <dbReference type="NCBI Taxonomy" id="363853"/>
    <lineage>
        <taxon>Bacteria</taxon>
        <taxon>Pseudomonadati</taxon>
        <taxon>Bacteroidota</taxon>
        <taxon>Flavobacteriia</taxon>
        <taxon>Flavobacteriales</taxon>
        <taxon>Weeksellaceae</taxon>
        <taxon>Chryseobacterium group</taxon>
        <taxon>Chryseobacterium</taxon>
    </lineage>
</organism>
<sequence>MKKSILILVIAITISALFSSCSNEDVIQNNETLNVKVSANKNTIAGIDKVTVSEYGFLKFESPESYEEAVKQLSEMSKEELDNWEKSIGFVSSYSFYGISDFEENIPYTEDINANPELSIEGFKNSSYVDPLLLRIIDRYGIVQIGDFIFNSKIDDGYVLEIGSTDFAANYNDFKNGTFKADKMNMLTNEWDKNISENIDIFEYLKTGIKGLTLMSNKNMFHNKEVPDRSPTIVIDGSGTTYRADAKVSYQKAVFYFSLIAKLKYQRKGSGNLSPWVAVSTHMCFLTNYNLNMVTTCKYKAKKDSEKFPSPPHQNYQGMIDDNKLDWRAYHGGRKLEKYEMKAWFAYTDLNTVSTVTVYASLADGY</sequence>
<reference evidence="3" key="1">
    <citation type="journal article" date="2019" name="Int. J. Syst. Evol. Microbiol.">
        <title>The Global Catalogue of Microorganisms (GCM) 10K type strain sequencing project: providing services to taxonomists for standard genome sequencing and annotation.</title>
        <authorList>
            <consortium name="The Broad Institute Genomics Platform"/>
            <consortium name="The Broad Institute Genome Sequencing Center for Infectious Disease"/>
            <person name="Wu L."/>
            <person name="Ma J."/>
        </authorList>
    </citation>
    <scope>NUCLEOTIDE SEQUENCE [LARGE SCALE GENOMIC DNA]</scope>
    <source>
        <strain evidence="3">JCM 18019</strain>
    </source>
</reference>
<accession>A0ABP9MWJ2</accession>
<evidence type="ECO:0000256" key="1">
    <source>
        <dbReference type="SAM" id="SignalP"/>
    </source>
</evidence>
<evidence type="ECO:0000313" key="2">
    <source>
        <dbReference type="EMBL" id="GAA5100810.1"/>
    </source>
</evidence>
<evidence type="ECO:0008006" key="4">
    <source>
        <dbReference type="Google" id="ProtNLM"/>
    </source>
</evidence>
<keyword evidence="1" id="KW-0732">Signal</keyword>
<gene>
    <name evidence="2" type="ORF">GCM10023210_39690</name>
</gene>
<name>A0ABP9MWJ2_9FLAO</name>
<protein>
    <recommendedName>
        <fullName evidence="4">MACPF domain-containing protein</fullName>
    </recommendedName>
</protein>